<comment type="caution">
    <text evidence="2">The sequence shown here is derived from an EMBL/GenBank/DDBJ whole genome shotgun (WGS) entry which is preliminary data.</text>
</comment>
<name>A0A177MSW9_METMH</name>
<gene>
    <name evidence="2" type="ORF">A1332_00875</name>
</gene>
<dbReference type="RefSeq" id="WP_064007438.1">
    <property type="nucleotide sequence ID" value="NZ_LUUG01000049.1"/>
</dbReference>
<organism evidence="2 3">
    <name type="scientific">Methylomonas methanica</name>
    <dbReference type="NCBI Taxonomy" id="421"/>
    <lineage>
        <taxon>Bacteria</taxon>
        <taxon>Pseudomonadati</taxon>
        <taxon>Pseudomonadota</taxon>
        <taxon>Gammaproteobacteria</taxon>
        <taxon>Methylococcales</taxon>
        <taxon>Methylococcaceae</taxon>
        <taxon>Methylomonas</taxon>
    </lineage>
</organism>
<sequence>MKKILVIAALAGAAALPGPALPAAFDFNGSFSQDNDVVRFDFNLGLPGAVTLFTSSWLGGGFDPILTLWDGGGNQILEQDDGSLGGALVSNGVTYDYGEFDSYINLNLAAGNYIATLTQYDNFSVSTLLADGFLRDTDPVFTAAFACSNGRFCEGSLFDSNNNPVEPNRTAAWDVHILNVDSATVNSVPEPPTWMLLSLSGLFLLVGHYSRASKAKPVSAEVSV</sequence>
<feature type="signal peptide" evidence="1">
    <location>
        <begin position="1"/>
        <end position="22"/>
    </location>
</feature>
<evidence type="ECO:0000313" key="2">
    <source>
        <dbReference type="EMBL" id="OAI07980.1"/>
    </source>
</evidence>
<feature type="chain" id="PRO_5008068410" description="Secreted protein with PEP-CTERM sorting signal" evidence="1">
    <location>
        <begin position="23"/>
        <end position="224"/>
    </location>
</feature>
<evidence type="ECO:0000256" key="1">
    <source>
        <dbReference type="SAM" id="SignalP"/>
    </source>
</evidence>
<dbReference type="OrthoDB" id="5573651at2"/>
<keyword evidence="1" id="KW-0732">Signal</keyword>
<protein>
    <recommendedName>
        <fullName evidence="4">Secreted protein with PEP-CTERM sorting signal</fullName>
    </recommendedName>
</protein>
<evidence type="ECO:0000313" key="3">
    <source>
        <dbReference type="Proteomes" id="UP000078090"/>
    </source>
</evidence>
<evidence type="ECO:0008006" key="4">
    <source>
        <dbReference type="Google" id="ProtNLM"/>
    </source>
</evidence>
<dbReference type="Proteomes" id="UP000078090">
    <property type="component" value="Unassembled WGS sequence"/>
</dbReference>
<dbReference type="AlphaFoldDB" id="A0A177MSW9"/>
<proteinExistence type="predicted"/>
<dbReference type="NCBIfam" id="NF038127">
    <property type="entry name" value="FDP_fam"/>
    <property type="match status" value="1"/>
</dbReference>
<accession>A0A177MSW9</accession>
<reference evidence="2 3" key="1">
    <citation type="submission" date="2016-03" db="EMBL/GenBank/DDBJ databases">
        <authorList>
            <person name="Ploux O."/>
        </authorList>
    </citation>
    <scope>NUCLEOTIDE SEQUENCE [LARGE SCALE GENOMIC DNA]</scope>
    <source>
        <strain evidence="2 3">R-45363</strain>
    </source>
</reference>
<dbReference type="EMBL" id="LUUG01000049">
    <property type="protein sequence ID" value="OAI07980.1"/>
    <property type="molecule type" value="Genomic_DNA"/>
</dbReference>